<dbReference type="STRING" id="1423802.FC56_GL000261"/>
<accession>A0A0R2D0P9</accession>
<evidence type="ECO:0000313" key="1">
    <source>
        <dbReference type="EMBL" id="KRM93548.1"/>
    </source>
</evidence>
<proteinExistence type="predicted"/>
<gene>
    <name evidence="1" type="ORF">FC56_GL000261</name>
</gene>
<protein>
    <submittedName>
        <fullName evidence="1">Uncharacterized protein</fullName>
    </submittedName>
</protein>
<evidence type="ECO:0000313" key="2">
    <source>
        <dbReference type="Proteomes" id="UP000051256"/>
    </source>
</evidence>
<dbReference type="AlphaFoldDB" id="A0A0R2D0P9"/>
<sequence length="81" mass="9204">MEEIMSYAIINKRTKKYVYGTDYSRDHVTKDGKHTKNQFTSFGSAIVYADLRGAERGFEHRGCGQGYEIQEVKILPVGGKQ</sequence>
<dbReference type="Proteomes" id="UP000051256">
    <property type="component" value="Unassembled WGS sequence"/>
</dbReference>
<organism evidence="1 2">
    <name type="scientific">Lentilactobacillus senioris DSM 24302 = JCM 17472</name>
    <dbReference type="NCBI Taxonomy" id="1423802"/>
    <lineage>
        <taxon>Bacteria</taxon>
        <taxon>Bacillati</taxon>
        <taxon>Bacillota</taxon>
        <taxon>Bacilli</taxon>
        <taxon>Lactobacillales</taxon>
        <taxon>Lactobacillaceae</taxon>
        <taxon>Lentilactobacillus</taxon>
    </lineage>
</organism>
<dbReference type="EMBL" id="AYZR01000008">
    <property type="protein sequence ID" value="KRM93548.1"/>
    <property type="molecule type" value="Genomic_DNA"/>
</dbReference>
<comment type="caution">
    <text evidence="1">The sequence shown here is derived from an EMBL/GenBank/DDBJ whole genome shotgun (WGS) entry which is preliminary data.</text>
</comment>
<dbReference type="PATRIC" id="fig|1423802.4.peg.267"/>
<name>A0A0R2D0P9_9LACO</name>
<reference evidence="1 2" key="1">
    <citation type="journal article" date="2015" name="Genome Announc.">
        <title>Expanding the biotechnology potential of lactobacilli through comparative genomics of 213 strains and associated genera.</title>
        <authorList>
            <person name="Sun Z."/>
            <person name="Harris H.M."/>
            <person name="McCann A."/>
            <person name="Guo C."/>
            <person name="Argimon S."/>
            <person name="Zhang W."/>
            <person name="Yang X."/>
            <person name="Jeffery I.B."/>
            <person name="Cooney J.C."/>
            <person name="Kagawa T.F."/>
            <person name="Liu W."/>
            <person name="Song Y."/>
            <person name="Salvetti E."/>
            <person name="Wrobel A."/>
            <person name="Rasinkangas P."/>
            <person name="Parkhill J."/>
            <person name="Rea M.C."/>
            <person name="O'Sullivan O."/>
            <person name="Ritari J."/>
            <person name="Douillard F.P."/>
            <person name="Paul Ross R."/>
            <person name="Yang R."/>
            <person name="Briner A.E."/>
            <person name="Felis G.E."/>
            <person name="de Vos W.M."/>
            <person name="Barrangou R."/>
            <person name="Klaenhammer T.R."/>
            <person name="Caufield P.W."/>
            <person name="Cui Y."/>
            <person name="Zhang H."/>
            <person name="O'Toole P.W."/>
        </authorList>
    </citation>
    <scope>NUCLEOTIDE SEQUENCE [LARGE SCALE GENOMIC DNA]</scope>
    <source>
        <strain evidence="1 2">DSM 24302</strain>
    </source>
</reference>
<keyword evidence="2" id="KW-1185">Reference proteome</keyword>